<dbReference type="EMBL" id="UOFQ01000163">
    <property type="protein sequence ID" value="VAW89978.1"/>
    <property type="molecule type" value="Genomic_DNA"/>
</dbReference>
<accession>A0A3B0Z998</accession>
<evidence type="ECO:0000313" key="1">
    <source>
        <dbReference type="EMBL" id="VAW89978.1"/>
    </source>
</evidence>
<reference evidence="1" key="1">
    <citation type="submission" date="2018-06" db="EMBL/GenBank/DDBJ databases">
        <authorList>
            <person name="Zhirakovskaya E."/>
        </authorList>
    </citation>
    <scope>NUCLEOTIDE SEQUENCE</scope>
</reference>
<gene>
    <name evidence="1" type="ORF">MNBD_GAMMA17-807</name>
</gene>
<sequence length="167" mass="19560">MRTPQDIAINKKKAIQSMTAPLVFFVFQINAKNTLTHKYEVVCTPEKYAGIHKTFRLLLISKKIKPYTVHATTTNIVISTKHNILSGYFRAYSSKAMRNKIGITSFKKRESWDKKLVSLYKKVRTFRTNNTSTKYTTFFEDWLIGYRHHHVNIEDKITISVTEYNCE</sequence>
<protein>
    <submittedName>
        <fullName evidence="1">Uncharacterized protein</fullName>
    </submittedName>
</protein>
<dbReference type="AlphaFoldDB" id="A0A3B0Z998"/>
<organism evidence="1">
    <name type="scientific">hydrothermal vent metagenome</name>
    <dbReference type="NCBI Taxonomy" id="652676"/>
    <lineage>
        <taxon>unclassified sequences</taxon>
        <taxon>metagenomes</taxon>
        <taxon>ecological metagenomes</taxon>
    </lineage>
</organism>
<proteinExistence type="predicted"/>
<name>A0A3B0Z998_9ZZZZ</name>